<dbReference type="GO" id="GO:0005886">
    <property type="term" value="C:plasma membrane"/>
    <property type="evidence" value="ECO:0007669"/>
    <property type="project" value="TreeGrafter"/>
</dbReference>
<feature type="transmembrane region" description="Helical" evidence="6">
    <location>
        <begin position="218"/>
        <end position="244"/>
    </location>
</feature>
<evidence type="ECO:0000313" key="9">
    <source>
        <dbReference type="Proteomes" id="UP000274756"/>
    </source>
</evidence>
<dbReference type="STRING" id="318479.A0A0N4U561"/>
<dbReference type="AlphaFoldDB" id="A0A0N4U561"/>
<evidence type="ECO:0000256" key="5">
    <source>
        <dbReference type="ARBA" id="ARBA00023136"/>
    </source>
</evidence>
<evidence type="ECO:0000256" key="4">
    <source>
        <dbReference type="ARBA" id="ARBA00022989"/>
    </source>
</evidence>
<dbReference type="InterPro" id="IPR000301">
    <property type="entry name" value="Tetraspanin_animals"/>
</dbReference>
<dbReference type="PANTHER" id="PTHR19282:SF551">
    <property type="entry name" value="RE08073P-RELATED"/>
    <property type="match status" value="1"/>
</dbReference>
<comment type="subcellular location">
    <subcellularLocation>
        <location evidence="1 6">Membrane</location>
        <topology evidence="1 6">Multi-pass membrane protein</topology>
    </subcellularLocation>
</comment>
<dbReference type="PANTHER" id="PTHR19282">
    <property type="entry name" value="TETRASPANIN"/>
    <property type="match status" value="1"/>
</dbReference>
<protein>
    <recommendedName>
        <fullName evidence="6">Tetraspanin</fullName>
    </recommendedName>
</protein>
<evidence type="ECO:0000313" key="8">
    <source>
        <dbReference type="Proteomes" id="UP000038040"/>
    </source>
</evidence>
<evidence type="ECO:0000256" key="2">
    <source>
        <dbReference type="ARBA" id="ARBA00006840"/>
    </source>
</evidence>
<dbReference type="Pfam" id="PF00335">
    <property type="entry name" value="Tetraspanin"/>
    <property type="match status" value="1"/>
</dbReference>
<keyword evidence="9" id="KW-1185">Reference proteome</keyword>
<dbReference type="OrthoDB" id="5870230at2759"/>
<keyword evidence="4 6" id="KW-1133">Transmembrane helix</keyword>
<dbReference type="InterPro" id="IPR008952">
    <property type="entry name" value="Tetraspanin_EC2_sf"/>
</dbReference>
<dbReference type="EMBL" id="UYYG01001155">
    <property type="protein sequence ID" value="VDN56354.1"/>
    <property type="molecule type" value="Genomic_DNA"/>
</dbReference>
<dbReference type="SUPFAM" id="SSF48652">
    <property type="entry name" value="Tetraspanin"/>
    <property type="match status" value="1"/>
</dbReference>
<dbReference type="PRINTS" id="PR00259">
    <property type="entry name" value="TMFOUR"/>
</dbReference>
<organism evidence="8 10">
    <name type="scientific">Dracunculus medinensis</name>
    <name type="common">Guinea worm</name>
    <dbReference type="NCBI Taxonomy" id="318479"/>
    <lineage>
        <taxon>Eukaryota</taxon>
        <taxon>Metazoa</taxon>
        <taxon>Ecdysozoa</taxon>
        <taxon>Nematoda</taxon>
        <taxon>Chromadorea</taxon>
        <taxon>Rhabditida</taxon>
        <taxon>Spirurina</taxon>
        <taxon>Dracunculoidea</taxon>
        <taxon>Dracunculidae</taxon>
        <taxon>Dracunculus</taxon>
    </lineage>
</organism>
<reference evidence="10" key="1">
    <citation type="submission" date="2017-02" db="UniProtKB">
        <authorList>
            <consortium name="WormBaseParasite"/>
        </authorList>
    </citation>
    <scope>IDENTIFICATION</scope>
</reference>
<dbReference type="Gene3D" id="1.10.1450.10">
    <property type="entry name" value="Tetraspanin"/>
    <property type="match status" value="1"/>
</dbReference>
<proteinExistence type="inferred from homology"/>
<feature type="transmembrane region" description="Helical" evidence="6">
    <location>
        <begin position="69"/>
        <end position="91"/>
    </location>
</feature>
<dbReference type="WBParaSite" id="DME_0000196701-mRNA-1">
    <property type="protein sequence ID" value="DME_0000196701-mRNA-1"/>
    <property type="gene ID" value="DME_0000196701"/>
</dbReference>
<feature type="transmembrane region" description="Helical" evidence="6">
    <location>
        <begin position="36"/>
        <end position="62"/>
    </location>
</feature>
<keyword evidence="5 6" id="KW-0472">Membrane</keyword>
<dbReference type="CDD" id="cd03127">
    <property type="entry name" value="tetraspanin_LEL"/>
    <property type="match status" value="1"/>
</dbReference>
<comment type="similarity">
    <text evidence="2 6">Belongs to the tetraspanin (TM4SF) family.</text>
</comment>
<sequence length="255" mass="28985">MFGKLTGLVIFGIGLWLRFDPAISEFIALHGGSDNFHIVCYLLIIAGAIMSFIGFLGCCGAWRLNQGMLIAFFIILIIVFCLQLACAVVAYTQQDFIRRYIDNSMYEAIQEYYAINPQYRDTFDRIQNEFQCCGVKSYRDWLYSSWNRDVVGHNELGIGHSSIGKVPKSCCNEEGLRDYPTNCGISFDKLELWTYEPFLNTKGCSDALYDSTYNNLNLAIAISVIVGIFQLIGMFLSMLLCCWINTKSHRKTSNF</sequence>
<evidence type="ECO:0000256" key="1">
    <source>
        <dbReference type="ARBA" id="ARBA00004141"/>
    </source>
</evidence>
<name>A0A0N4U561_DRAME</name>
<accession>A0A0N4U561</accession>
<evidence type="ECO:0000313" key="10">
    <source>
        <dbReference type="WBParaSite" id="DME_0000196701-mRNA-1"/>
    </source>
</evidence>
<dbReference type="Proteomes" id="UP000274756">
    <property type="component" value="Unassembled WGS sequence"/>
</dbReference>
<evidence type="ECO:0000256" key="3">
    <source>
        <dbReference type="ARBA" id="ARBA00022692"/>
    </source>
</evidence>
<evidence type="ECO:0000313" key="7">
    <source>
        <dbReference type="EMBL" id="VDN56354.1"/>
    </source>
</evidence>
<reference evidence="7 9" key="2">
    <citation type="submission" date="2018-11" db="EMBL/GenBank/DDBJ databases">
        <authorList>
            <consortium name="Pathogen Informatics"/>
        </authorList>
    </citation>
    <scope>NUCLEOTIDE SEQUENCE [LARGE SCALE GENOMIC DNA]</scope>
</reference>
<dbReference type="Proteomes" id="UP000038040">
    <property type="component" value="Unplaced"/>
</dbReference>
<keyword evidence="3 6" id="KW-0812">Transmembrane</keyword>
<dbReference type="PIRSF" id="PIRSF002419">
    <property type="entry name" value="Tetraspanin"/>
    <property type="match status" value="1"/>
</dbReference>
<comment type="caution">
    <text evidence="6">Lacks conserved residue(s) required for the propagation of feature annotation.</text>
</comment>
<dbReference type="InterPro" id="IPR018499">
    <property type="entry name" value="Tetraspanin/Peripherin"/>
</dbReference>
<evidence type="ECO:0000256" key="6">
    <source>
        <dbReference type="RuleBase" id="RU361218"/>
    </source>
</evidence>
<gene>
    <name evidence="7" type="ORF">DME_LOCUS6327</name>
</gene>